<feature type="compositionally biased region" description="Basic and acidic residues" evidence="1">
    <location>
        <begin position="335"/>
        <end position="357"/>
    </location>
</feature>
<reference evidence="4" key="2">
    <citation type="submission" date="2012-11" db="EMBL/GenBank/DDBJ databases">
        <authorList>
            <person name="Kuo A."/>
            <person name="Curtis B.A."/>
            <person name="Tanifuji G."/>
            <person name="Burki F."/>
            <person name="Gruber A."/>
            <person name="Irimia M."/>
            <person name="Maruyama S."/>
            <person name="Arias M.C."/>
            <person name="Ball S.G."/>
            <person name="Gile G.H."/>
            <person name="Hirakawa Y."/>
            <person name="Hopkins J.F."/>
            <person name="Rensing S.A."/>
            <person name="Schmutz J."/>
            <person name="Symeonidi A."/>
            <person name="Elias M."/>
            <person name="Eveleigh R.J."/>
            <person name="Herman E.K."/>
            <person name="Klute M.J."/>
            <person name="Nakayama T."/>
            <person name="Obornik M."/>
            <person name="Reyes-Prieto A."/>
            <person name="Armbrust E.V."/>
            <person name="Aves S.J."/>
            <person name="Beiko R.G."/>
            <person name="Coutinho P."/>
            <person name="Dacks J.B."/>
            <person name="Durnford D.G."/>
            <person name="Fast N.M."/>
            <person name="Green B.R."/>
            <person name="Grisdale C."/>
            <person name="Hempe F."/>
            <person name="Henrissat B."/>
            <person name="Hoppner M.P."/>
            <person name="Ishida K.-I."/>
            <person name="Kim E."/>
            <person name="Koreny L."/>
            <person name="Kroth P.G."/>
            <person name="Liu Y."/>
            <person name="Malik S.-B."/>
            <person name="Maier U.G."/>
            <person name="McRose D."/>
            <person name="Mock T."/>
            <person name="Neilson J.A."/>
            <person name="Onodera N.T."/>
            <person name="Poole A.M."/>
            <person name="Pritham E.J."/>
            <person name="Richards T.A."/>
            <person name="Rocap G."/>
            <person name="Roy S.W."/>
            <person name="Sarai C."/>
            <person name="Schaack S."/>
            <person name="Shirato S."/>
            <person name="Slamovits C.H."/>
            <person name="Spencer D.F."/>
            <person name="Suzuki S."/>
            <person name="Worden A.Z."/>
            <person name="Zauner S."/>
            <person name="Barry K."/>
            <person name="Bell C."/>
            <person name="Bharti A.K."/>
            <person name="Crow J.A."/>
            <person name="Grimwood J."/>
            <person name="Kramer R."/>
            <person name="Lindquist E."/>
            <person name="Lucas S."/>
            <person name="Salamov A."/>
            <person name="McFadden G.I."/>
            <person name="Lane C.E."/>
            <person name="Keeling P.J."/>
            <person name="Gray M.W."/>
            <person name="Grigoriev I.V."/>
            <person name="Archibald J.M."/>
        </authorList>
    </citation>
    <scope>NUCLEOTIDE SEQUENCE</scope>
    <source>
        <strain evidence="4">CCMP2712</strain>
    </source>
</reference>
<dbReference type="AlphaFoldDB" id="L1JW96"/>
<keyword evidence="4" id="KW-1185">Reference proteome</keyword>
<dbReference type="KEGG" id="gtt:GUITHDRAFT_133685"/>
<dbReference type="RefSeq" id="XP_005839627.1">
    <property type="nucleotide sequence ID" value="XM_005839570.1"/>
</dbReference>
<evidence type="ECO:0000313" key="4">
    <source>
        <dbReference type="Proteomes" id="UP000011087"/>
    </source>
</evidence>
<gene>
    <name evidence="2" type="ORF">GUITHDRAFT_133685</name>
</gene>
<accession>L1JW96</accession>
<dbReference type="GeneID" id="17309442"/>
<protein>
    <submittedName>
        <fullName evidence="2 3">Uncharacterized protein</fullName>
    </submittedName>
</protein>
<dbReference type="EMBL" id="JH992972">
    <property type="protein sequence ID" value="EKX52647.1"/>
    <property type="molecule type" value="Genomic_DNA"/>
</dbReference>
<dbReference type="Proteomes" id="UP000011087">
    <property type="component" value="Unassembled WGS sequence"/>
</dbReference>
<feature type="region of interest" description="Disordered" evidence="1">
    <location>
        <begin position="303"/>
        <end position="405"/>
    </location>
</feature>
<name>L1JW96_GUITC</name>
<dbReference type="OrthoDB" id="10656322at2759"/>
<dbReference type="EnsemblProtists" id="EKX52647">
    <property type="protein sequence ID" value="EKX52647"/>
    <property type="gene ID" value="GUITHDRAFT_133685"/>
</dbReference>
<dbReference type="PaxDb" id="55529-EKX52647"/>
<evidence type="ECO:0000256" key="1">
    <source>
        <dbReference type="SAM" id="MobiDB-lite"/>
    </source>
</evidence>
<proteinExistence type="predicted"/>
<sequence>MDLPLRKEKKSCLPALPYLATPQAVWDDVCQMAKSLAEATPDNDYLRSCEILSEEEFLQRRLNRIERLLSTYKSELETIDCDLKRKKEALHQSVQLGLAKSRLGGRAYAGWSLSQDDVSVEQSGERDGNTSCCALGDGESVCGMVSLTCLLMIEVEVHQVCLPFSSFCAECISQDAEQALYHRCPETGKSTIRQVSSSQLARFQLEKSQQQAREEKAEASSPADSVMACHAQLLPDPQPQFRKIVNKDTRAAPKLDVLPFALENHATASPQLAISTPDRKIAASLSAAAIGMTPFPHAAAISAPKASSASSDGKPSVKEEKLAESATRSGAPAQDQDKEASEREEKEEEPQVLHMPEEQEDVGESETGGGGEGRQEDEENVSSPTVEGLVDMMAEIQELRSSSAM</sequence>
<reference evidence="3" key="3">
    <citation type="submission" date="2016-03" db="UniProtKB">
        <authorList>
            <consortium name="EnsemblProtists"/>
        </authorList>
    </citation>
    <scope>IDENTIFICATION</scope>
</reference>
<evidence type="ECO:0000313" key="2">
    <source>
        <dbReference type="EMBL" id="EKX52647.1"/>
    </source>
</evidence>
<reference evidence="2 4" key="1">
    <citation type="journal article" date="2012" name="Nature">
        <title>Algal genomes reveal evolutionary mosaicism and the fate of nucleomorphs.</title>
        <authorList>
            <consortium name="DOE Joint Genome Institute"/>
            <person name="Curtis B.A."/>
            <person name="Tanifuji G."/>
            <person name="Burki F."/>
            <person name="Gruber A."/>
            <person name="Irimia M."/>
            <person name="Maruyama S."/>
            <person name="Arias M.C."/>
            <person name="Ball S.G."/>
            <person name="Gile G.H."/>
            <person name="Hirakawa Y."/>
            <person name="Hopkins J.F."/>
            <person name="Kuo A."/>
            <person name="Rensing S.A."/>
            <person name="Schmutz J."/>
            <person name="Symeonidi A."/>
            <person name="Elias M."/>
            <person name="Eveleigh R.J."/>
            <person name="Herman E.K."/>
            <person name="Klute M.J."/>
            <person name="Nakayama T."/>
            <person name="Obornik M."/>
            <person name="Reyes-Prieto A."/>
            <person name="Armbrust E.V."/>
            <person name="Aves S.J."/>
            <person name="Beiko R.G."/>
            <person name="Coutinho P."/>
            <person name="Dacks J.B."/>
            <person name="Durnford D.G."/>
            <person name="Fast N.M."/>
            <person name="Green B.R."/>
            <person name="Grisdale C.J."/>
            <person name="Hempel F."/>
            <person name="Henrissat B."/>
            <person name="Hoppner M.P."/>
            <person name="Ishida K."/>
            <person name="Kim E."/>
            <person name="Koreny L."/>
            <person name="Kroth P.G."/>
            <person name="Liu Y."/>
            <person name="Malik S.B."/>
            <person name="Maier U.G."/>
            <person name="McRose D."/>
            <person name="Mock T."/>
            <person name="Neilson J.A."/>
            <person name="Onodera N.T."/>
            <person name="Poole A.M."/>
            <person name="Pritham E.J."/>
            <person name="Richards T.A."/>
            <person name="Rocap G."/>
            <person name="Roy S.W."/>
            <person name="Sarai C."/>
            <person name="Schaack S."/>
            <person name="Shirato S."/>
            <person name="Slamovits C.H."/>
            <person name="Spencer D.F."/>
            <person name="Suzuki S."/>
            <person name="Worden A.Z."/>
            <person name="Zauner S."/>
            <person name="Barry K."/>
            <person name="Bell C."/>
            <person name="Bharti A.K."/>
            <person name="Crow J.A."/>
            <person name="Grimwood J."/>
            <person name="Kramer R."/>
            <person name="Lindquist E."/>
            <person name="Lucas S."/>
            <person name="Salamov A."/>
            <person name="McFadden G.I."/>
            <person name="Lane C.E."/>
            <person name="Keeling P.J."/>
            <person name="Gray M.W."/>
            <person name="Grigoriev I.V."/>
            <person name="Archibald J.M."/>
        </authorList>
    </citation>
    <scope>NUCLEOTIDE SEQUENCE</scope>
    <source>
        <strain evidence="2 4">CCMP2712</strain>
    </source>
</reference>
<dbReference type="HOGENOM" id="CLU_680530_0_0_1"/>
<organism evidence="2">
    <name type="scientific">Guillardia theta (strain CCMP2712)</name>
    <name type="common">Cryptophyte</name>
    <dbReference type="NCBI Taxonomy" id="905079"/>
    <lineage>
        <taxon>Eukaryota</taxon>
        <taxon>Cryptophyceae</taxon>
        <taxon>Pyrenomonadales</taxon>
        <taxon>Geminigeraceae</taxon>
        <taxon>Guillardia</taxon>
    </lineage>
</organism>
<evidence type="ECO:0000313" key="3">
    <source>
        <dbReference type="EnsemblProtists" id="EKX52647"/>
    </source>
</evidence>
<feature type="compositionally biased region" description="Low complexity" evidence="1">
    <location>
        <begin position="303"/>
        <end position="314"/>
    </location>
</feature>